<feature type="binding site" evidence="16">
    <location>
        <position position="108"/>
    </location>
    <ligand>
        <name>S-adenosyl-L-methionine</name>
        <dbReference type="ChEBI" id="CHEBI:59789"/>
        <label>1</label>
    </ligand>
</feature>
<evidence type="ECO:0000256" key="10">
    <source>
        <dbReference type="ARBA" id="ARBA00023004"/>
    </source>
</evidence>
<dbReference type="InterPro" id="IPR007197">
    <property type="entry name" value="rSAM"/>
</dbReference>
<comment type="function">
    <text evidence="13">Involved in the heme biosynthesis. Catalyzes the anaerobic oxidative decarboxylation of propionate groups of rings A and B of coproporphyrinogen III to yield the vinyl groups in protoporphyrinogen IX.</text>
</comment>
<feature type="binding site" evidence="16">
    <location>
        <position position="325"/>
    </location>
    <ligand>
        <name>S-adenosyl-L-methionine</name>
        <dbReference type="ChEBI" id="CHEBI:59789"/>
        <label>1</label>
    </ligand>
</feature>
<feature type="binding site" evidence="16">
    <location>
        <position position="239"/>
    </location>
    <ligand>
        <name>S-adenosyl-L-methionine</name>
        <dbReference type="ChEBI" id="CHEBI:59789"/>
        <label>2</label>
    </ligand>
</feature>
<dbReference type="RefSeq" id="WP_068882842.1">
    <property type="nucleotide sequence ID" value="NZ_LNTU01000034.1"/>
</dbReference>
<dbReference type="Pfam" id="PF04055">
    <property type="entry name" value="Radical_SAM"/>
    <property type="match status" value="1"/>
</dbReference>
<keyword evidence="20" id="KW-1185">Reference proteome</keyword>
<comment type="cofactor">
    <cofactor evidence="15 17">
        <name>[4Fe-4S] cluster</name>
        <dbReference type="ChEBI" id="CHEBI:49883"/>
    </cofactor>
    <text evidence="15 17">Binds 1 [4Fe-4S] cluster. The cluster is coordinated with 3 cysteines and an exchangeable S-adenosyl-L-methionine.</text>
</comment>
<feature type="binding site" evidence="16">
    <location>
        <position position="51"/>
    </location>
    <ligand>
        <name>S-adenosyl-L-methionine</name>
        <dbReference type="ChEBI" id="CHEBI:59789"/>
        <label>1</label>
    </ligand>
</feature>
<comment type="catalytic activity">
    <reaction evidence="14 15">
        <text>coproporphyrinogen III + 2 S-adenosyl-L-methionine = protoporphyrinogen IX + 2 5'-deoxyadenosine + 2 L-methionine + 2 CO2</text>
        <dbReference type="Rhea" id="RHEA:15425"/>
        <dbReference type="ChEBI" id="CHEBI:16526"/>
        <dbReference type="ChEBI" id="CHEBI:17319"/>
        <dbReference type="ChEBI" id="CHEBI:57307"/>
        <dbReference type="ChEBI" id="CHEBI:57309"/>
        <dbReference type="ChEBI" id="CHEBI:57844"/>
        <dbReference type="ChEBI" id="CHEBI:59789"/>
        <dbReference type="EC" id="1.3.98.3"/>
    </reaction>
</comment>
<evidence type="ECO:0000256" key="2">
    <source>
        <dbReference type="ARBA" id="ARBA00004785"/>
    </source>
</evidence>
<dbReference type="PANTHER" id="PTHR13932:SF6">
    <property type="entry name" value="OXYGEN-INDEPENDENT COPROPORPHYRINOGEN III OXIDASE"/>
    <property type="match status" value="1"/>
</dbReference>
<evidence type="ECO:0000256" key="14">
    <source>
        <dbReference type="ARBA" id="ARBA00048321"/>
    </source>
</evidence>
<evidence type="ECO:0000256" key="8">
    <source>
        <dbReference type="ARBA" id="ARBA00022723"/>
    </source>
</evidence>
<dbReference type="SUPFAM" id="SSF102114">
    <property type="entry name" value="Radical SAM enzymes"/>
    <property type="match status" value="1"/>
</dbReference>
<dbReference type="SMART" id="SM00729">
    <property type="entry name" value="Elp3"/>
    <property type="match status" value="1"/>
</dbReference>
<dbReference type="Gene3D" id="3.80.30.20">
    <property type="entry name" value="tm_1862 like domain"/>
    <property type="match status" value="1"/>
</dbReference>
<dbReference type="SFLD" id="SFLDG01065">
    <property type="entry name" value="anaerobic_coproporphyrinogen-I"/>
    <property type="match status" value="1"/>
</dbReference>
<evidence type="ECO:0000256" key="12">
    <source>
        <dbReference type="ARBA" id="ARBA00023244"/>
    </source>
</evidence>
<evidence type="ECO:0000313" key="19">
    <source>
        <dbReference type="EMBL" id="KXF76100.1"/>
    </source>
</evidence>
<comment type="similarity">
    <text evidence="3 15">Belongs to the anaerobic coproporphyrinogen-III oxidase family.</text>
</comment>
<keyword evidence="7 15" id="KW-0949">S-adenosyl-L-methionine</keyword>
<evidence type="ECO:0000256" key="4">
    <source>
        <dbReference type="ARBA" id="ARBA00011245"/>
    </source>
</evidence>
<evidence type="ECO:0000256" key="15">
    <source>
        <dbReference type="PIRNR" id="PIRNR000167"/>
    </source>
</evidence>
<evidence type="ECO:0000256" key="16">
    <source>
        <dbReference type="PIRSR" id="PIRSR000167-1"/>
    </source>
</evidence>
<feature type="binding site" evidence="17">
    <location>
        <position position="57"/>
    </location>
    <ligand>
        <name>[4Fe-4S] cluster</name>
        <dbReference type="ChEBI" id="CHEBI:49883"/>
        <note>4Fe-4S-S-AdoMet</note>
    </ligand>
</feature>
<sequence length="450" mass="49301">MSQAIMDKYGEARLPRYTSYPTAPHFAAMPDKSIYADWLGASPSGEPTSLYLHIPFCRSMCWYCGCHTTITKREHPILEYLDVLHREIELVGRARNESFCVGEIHFGGGTPTIIRPGEFVALMDAIRNRLGCAETLNAAVEIDPRTLTPEMAAALGNAGITRASLGVQSFDPVVQKAINRMQSIEVTALAVEHLKKAGICRINFDLIYGLPHQTVASCVETVEAAVAMRPDRFAVFGYAHIPAFKKHQRMIGESILPDAHARSDQAEAIAGALVAAGYQRIGLDHFALSDDELSLAQRAGRLHRNFQGYTTDDCKTLVGLGASAIGRFAEGYTQNEVPVGLYANRIANGELAIAKGYRLTEEDRFRAALIERVMCDFSVDVATIAGHHGFDAALVLEGNRRLDELKRDGLVQISDGIVRVEEHYRFIVRAVAAAFDAYLGKSGRTFSKAA</sequence>
<dbReference type="InterPro" id="IPR006638">
    <property type="entry name" value="Elp3/MiaA/NifB-like_rSAM"/>
</dbReference>
<feature type="binding site" evidence="16">
    <location>
        <begin position="63"/>
        <end position="65"/>
    </location>
    <ligand>
        <name>S-adenosyl-L-methionine</name>
        <dbReference type="ChEBI" id="CHEBI:59789"/>
        <label>2</label>
    </ligand>
</feature>
<dbReference type="Gene3D" id="1.10.10.920">
    <property type="match status" value="1"/>
</dbReference>
<evidence type="ECO:0000256" key="7">
    <source>
        <dbReference type="ARBA" id="ARBA00022691"/>
    </source>
</evidence>
<evidence type="ECO:0000256" key="11">
    <source>
        <dbReference type="ARBA" id="ARBA00023014"/>
    </source>
</evidence>
<dbReference type="NCBIfam" id="TIGR00538">
    <property type="entry name" value="hemN"/>
    <property type="match status" value="1"/>
</dbReference>
<evidence type="ECO:0000313" key="20">
    <source>
        <dbReference type="Proteomes" id="UP000070107"/>
    </source>
</evidence>
<evidence type="ECO:0000256" key="5">
    <source>
        <dbReference type="ARBA" id="ARBA00022485"/>
    </source>
</evidence>
<feature type="binding site" evidence="16">
    <location>
        <position position="141"/>
    </location>
    <ligand>
        <name>S-adenosyl-L-methionine</name>
        <dbReference type="ChEBI" id="CHEBI:59789"/>
        <label>1</label>
    </ligand>
</feature>
<feature type="binding site" evidence="17">
    <location>
        <position position="64"/>
    </location>
    <ligand>
        <name>[4Fe-4S] cluster</name>
        <dbReference type="ChEBI" id="CHEBI:49883"/>
        <note>4Fe-4S-S-AdoMet</note>
    </ligand>
</feature>
<evidence type="ECO:0000256" key="1">
    <source>
        <dbReference type="ARBA" id="ARBA00004496"/>
    </source>
</evidence>
<dbReference type="InterPro" id="IPR023404">
    <property type="entry name" value="rSAM_horseshoe"/>
</dbReference>
<keyword evidence="11 15" id="KW-0411">Iron-sulfur</keyword>
<feature type="binding site" evidence="16">
    <location>
        <begin position="109"/>
        <end position="110"/>
    </location>
    <ligand>
        <name>S-adenosyl-L-methionine</name>
        <dbReference type="ChEBI" id="CHEBI:59789"/>
        <label>2</label>
    </ligand>
</feature>
<comment type="caution">
    <text evidence="19">The sequence shown here is derived from an EMBL/GenBank/DDBJ whole genome shotgun (WGS) entry which is preliminary data.</text>
</comment>
<dbReference type="GO" id="GO:0004109">
    <property type="term" value="F:coproporphyrinogen oxidase activity"/>
    <property type="evidence" value="ECO:0007669"/>
    <property type="project" value="InterPro"/>
</dbReference>
<dbReference type="EC" id="1.3.98.3" evidence="15"/>
<dbReference type="GO" id="GO:0005737">
    <property type="term" value="C:cytoplasm"/>
    <property type="evidence" value="ECO:0007669"/>
    <property type="project" value="UniProtKB-SubCell"/>
</dbReference>
<dbReference type="InterPro" id="IPR058240">
    <property type="entry name" value="rSAM_sf"/>
</dbReference>
<evidence type="ECO:0000256" key="13">
    <source>
        <dbReference type="ARBA" id="ARBA00024295"/>
    </source>
</evidence>
<comment type="subcellular location">
    <subcellularLocation>
        <location evidence="1 15">Cytoplasm</location>
    </subcellularLocation>
</comment>
<comment type="subunit">
    <text evidence="4">Monomer.</text>
</comment>
<dbReference type="EMBL" id="LNTU01000034">
    <property type="protein sequence ID" value="KXF76100.1"/>
    <property type="molecule type" value="Genomic_DNA"/>
</dbReference>
<reference evidence="19 20" key="1">
    <citation type="submission" date="2015-11" db="EMBL/GenBank/DDBJ databases">
        <title>Draft genome sequence of Paramesorhizobium deserti A-3-E, a strain highly resistant to diverse beta-lactam antibiotics.</title>
        <authorList>
            <person name="Lv R."/>
            <person name="Yang X."/>
            <person name="Fang N."/>
            <person name="Guo J."/>
            <person name="Luo X."/>
            <person name="Peng F."/>
            <person name="Yang R."/>
            <person name="Cui Y."/>
            <person name="Fang C."/>
            <person name="Song Y."/>
        </authorList>
    </citation>
    <scope>NUCLEOTIDE SEQUENCE [LARGE SCALE GENOMIC DNA]</scope>
    <source>
        <strain evidence="19 20">A-3-E</strain>
    </source>
</reference>
<feature type="binding site" evidence="16">
    <location>
        <position position="180"/>
    </location>
    <ligand>
        <name>S-adenosyl-L-methionine</name>
        <dbReference type="ChEBI" id="CHEBI:59789"/>
        <label>2</label>
    </ligand>
</feature>
<evidence type="ECO:0000256" key="3">
    <source>
        <dbReference type="ARBA" id="ARBA00005493"/>
    </source>
</evidence>
<dbReference type="CDD" id="cd01335">
    <property type="entry name" value="Radical_SAM"/>
    <property type="match status" value="1"/>
</dbReference>
<dbReference type="PIRSF" id="PIRSF000167">
    <property type="entry name" value="HemN"/>
    <property type="match status" value="1"/>
</dbReference>
<dbReference type="InterPro" id="IPR010723">
    <property type="entry name" value="HemN_C"/>
</dbReference>
<dbReference type="GO" id="GO:0051539">
    <property type="term" value="F:4 iron, 4 sulfur cluster binding"/>
    <property type="evidence" value="ECO:0007669"/>
    <property type="project" value="UniProtKB-KW"/>
</dbReference>
<dbReference type="Pfam" id="PF06969">
    <property type="entry name" value="HemN_C"/>
    <property type="match status" value="1"/>
</dbReference>
<keyword evidence="9 15" id="KW-0560">Oxidoreductase</keyword>
<dbReference type="GO" id="GO:0046872">
    <property type="term" value="F:metal ion binding"/>
    <property type="evidence" value="ECO:0007669"/>
    <property type="project" value="UniProtKB-KW"/>
</dbReference>
<evidence type="ECO:0000256" key="9">
    <source>
        <dbReference type="ARBA" id="ARBA00023002"/>
    </source>
</evidence>
<feature type="binding site" evidence="17">
    <location>
        <position position="61"/>
    </location>
    <ligand>
        <name>[4Fe-4S] cluster</name>
        <dbReference type="ChEBI" id="CHEBI:49883"/>
        <note>4Fe-4S-S-AdoMet</note>
    </ligand>
</feature>
<dbReference type="InterPro" id="IPR034505">
    <property type="entry name" value="Coproporphyrinogen-III_oxidase"/>
</dbReference>
<keyword evidence="6 15" id="KW-0963">Cytoplasm</keyword>
<dbReference type="Proteomes" id="UP000070107">
    <property type="component" value="Unassembled WGS sequence"/>
</dbReference>
<evidence type="ECO:0000259" key="18">
    <source>
        <dbReference type="PROSITE" id="PS51918"/>
    </source>
</evidence>
<keyword evidence="10 15" id="KW-0408">Iron</keyword>
<evidence type="ECO:0000256" key="17">
    <source>
        <dbReference type="PIRSR" id="PIRSR000167-2"/>
    </source>
</evidence>
<keyword evidence="12 15" id="KW-0627">Porphyrin biosynthesis</keyword>
<proteinExistence type="inferred from homology"/>
<accession>A0A135HSD0</accession>
<keyword evidence="8 15" id="KW-0479">Metal-binding</keyword>
<feature type="domain" description="Radical SAM core" evidence="18">
    <location>
        <begin position="42"/>
        <end position="276"/>
    </location>
</feature>
<feature type="binding site" evidence="16">
    <location>
        <position position="168"/>
    </location>
    <ligand>
        <name>S-adenosyl-L-methionine</name>
        <dbReference type="ChEBI" id="CHEBI:59789"/>
        <label>2</label>
    </ligand>
</feature>
<dbReference type="AlphaFoldDB" id="A0A135HSD0"/>
<comment type="pathway">
    <text evidence="2 15">Porphyrin-containing compound metabolism; protoporphyrin-IX biosynthesis; protoporphyrinogen-IX from coproporphyrinogen-III (AdoMet route): step 1/1.</text>
</comment>
<organism evidence="19 20">
    <name type="scientific">Paramesorhizobium deserti</name>
    <dbReference type="NCBI Taxonomy" id="1494590"/>
    <lineage>
        <taxon>Bacteria</taxon>
        <taxon>Pseudomonadati</taxon>
        <taxon>Pseudomonadota</taxon>
        <taxon>Alphaproteobacteria</taxon>
        <taxon>Hyphomicrobiales</taxon>
        <taxon>Phyllobacteriaceae</taxon>
        <taxon>Paramesorhizobium</taxon>
    </lineage>
</organism>
<dbReference type="STRING" id="1494590.ATN84_14415"/>
<dbReference type="InterPro" id="IPR004558">
    <property type="entry name" value="Coprogen_oxidase_HemN"/>
</dbReference>
<feature type="binding site" evidence="16">
    <location>
        <position position="205"/>
    </location>
    <ligand>
        <name>S-adenosyl-L-methionine</name>
        <dbReference type="ChEBI" id="CHEBI:59789"/>
        <label>2</label>
    </ligand>
</feature>
<protein>
    <recommendedName>
        <fullName evidence="15">Coproporphyrinogen-III oxidase</fullName>
        <ecNumber evidence="15">1.3.98.3</ecNumber>
    </recommendedName>
</protein>
<dbReference type="GO" id="GO:0051989">
    <property type="term" value="F:coproporphyrinogen dehydrogenase activity"/>
    <property type="evidence" value="ECO:0007669"/>
    <property type="project" value="UniProtKB-EC"/>
</dbReference>
<dbReference type="PANTHER" id="PTHR13932">
    <property type="entry name" value="COPROPORPHYRINIGEN III OXIDASE"/>
    <property type="match status" value="1"/>
</dbReference>
<dbReference type="OrthoDB" id="9808022at2"/>
<dbReference type="PROSITE" id="PS51918">
    <property type="entry name" value="RADICAL_SAM"/>
    <property type="match status" value="1"/>
</dbReference>
<name>A0A135HSD0_9HYPH</name>
<gene>
    <name evidence="19" type="ORF">ATN84_14415</name>
</gene>
<dbReference type="GO" id="GO:0006782">
    <property type="term" value="P:protoporphyrinogen IX biosynthetic process"/>
    <property type="evidence" value="ECO:0007669"/>
    <property type="project" value="UniProtKB-UniPathway"/>
</dbReference>
<dbReference type="UniPathway" id="UPA00251">
    <property type="reaction ID" value="UER00323"/>
</dbReference>
<evidence type="ECO:0000256" key="6">
    <source>
        <dbReference type="ARBA" id="ARBA00022490"/>
    </source>
</evidence>
<dbReference type="SFLD" id="SFLDS00029">
    <property type="entry name" value="Radical_SAM"/>
    <property type="match status" value="1"/>
</dbReference>
<keyword evidence="5 15" id="KW-0004">4Fe-4S</keyword>